<evidence type="ECO:0000256" key="5">
    <source>
        <dbReference type="ARBA" id="ARBA00023004"/>
    </source>
</evidence>
<dbReference type="SUPFAM" id="SSF48264">
    <property type="entry name" value="Cytochrome P450"/>
    <property type="match status" value="1"/>
</dbReference>
<dbReference type="Gene3D" id="1.10.630.10">
    <property type="entry name" value="Cytochrome P450"/>
    <property type="match status" value="1"/>
</dbReference>
<reference evidence="6 7" key="1">
    <citation type="submission" date="2020-09" db="EMBL/GenBank/DDBJ databases">
        <title>De no assembly of potato wild relative species, Solanum commersonii.</title>
        <authorList>
            <person name="Cho K."/>
        </authorList>
    </citation>
    <scope>NUCLEOTIDE SEQUENCE [LARGE SCALE GENOMIC DNA]</scope>
    <source>
        <strain evidence="6">LZ3.2</strain>
        <tissue evidence="6">Leaf</tissue>
    </source>
</reference>
<evidence type="ECO:0000313" key="7">
    <source>
        <dbReference type="Proteomes" id="UP000824120"/>
    </source>
</evidence>
<protein>
    <submittedName>
        <fullName evidence="6">Uncharacterized protein</fullName>
    </submittedName>
</protein>
<comment type="caution">
    <text evidence="6">The sequence shown here is derived from an EMBL/GenBank/DDBJ whole genome shotgun (WGS) entry which is preliminary data.</text>
</comment>
<keyword evidence="3" id="KW-0349">Heme</keyword>
<comment type="similarity">
    <text evidence="2">Belongs to the cytochrome P450 family.</text>
</comment>
<dbReference type="Proteomes" id="UP000824120">
    <property type="component" value="Chromosome 12"/>
</dbReference>
<evidence type="ECO:0000256" key="3">
    <source>
        <dbReference type="ARBA" id="ARBA00022617"/>
    </source>
</evidence>
<comment type="cofactor">
    <cofactor evidence="1">
        <name>heme</name>
        <dbReference type="ChEBI" id="CHEBI:30413"/>
    </cofactor>
</comment>
<dbReference type="GO" id="GO:0004497">
    <property type="term" value="F:monooxygenase activity"/>
    <property type="evidence" value="ECO:0007669"/>
    <property type="project" value="InterPro"/>
</dbReference>
<evidence type="ECO:0000256" key="1">
    <source>
        <dbReference type="ARBA" id="ARBA00001971"/>
    </source>
</evidence>
<gene>
    <name evidence="6" type="ORF">H5410_061710</name>
</gene>
<dbReference type="OrthoDB" id="1470350at2759"/>
<evidence type="ECO:0000256" key="2">
    <source>
        <dbReference type="ARBA" id="ARBA00010617"/>
    </source>
</evidence>
<evidence type="ECO:0000256" key="4">
    <source>
        <dbReference type="ARBA" id="ARBA00022723"/>
    </source>
</evidence>
<accession>A0A9J5WA08</accession>
<keyword evidence="4" id="KW-0479">Metal-binding</keyword>
<dbReference type="GO" id="GO:0016705">
    <property type="term" value="F:oxidoreductase activity, acting on paired donors, with incorporation or reduction of molecular oxygen"/>
    <property type="evidence" value="ECO:0007669"/>
    <property type="project" value="InterPro"/>
</dbReference>
<keyword evidence="5" id="KW-0408">Iron</keyword>
<dbReference type="GO" id="GO:0020037">
    <property type="term" value="F:heme binding"/>
    <property type="evidence" value="ECO:0007669"/>
    <property type="project" value="InterPro"/>
</dbReference>
<dbReference type="PANTHER" id="PTHR47955:SF15">
    <property type="entry name" value="CYTOCHROME P450 71A2-LIKE"/>
    <property type="match status" value="1"/>
</dbReference>
<dbReference type="PANTHER" id="PTHR47955">
    <property type="entry name" value="CYTOCHROME P450 FAMILY 71 PROTEIN"/>
    <property type="match status" value="1"/>
</dbReference>
<keyword evidence="7" id="KW-1185">Reference proteome</keyword>
<dbReference type="EMBL" id="JACXVP010000012">
    <property type="protein sequence ID" value="KAG5571944.1"/>
    <property type="molecule type" value="Genomic_DNA"/>
</dbReference>
<sequence>MIGLLSIGMQLYILADTPKGERPYVYIDCQIKSQSMINVFLYFLEISEKHGPVMLLHLCSKPVFVALSVEDARAIMKTHDVICTSRPKYSITEDSFMAQRTCHLVPIGSTGEKLEVPPCFTFSTTKDSNLIVM</sequence>
<organism evidence="6 7">
    <name type="scientific">Solanum commersonii</name>
    <name type="common">Commerson's wild potato</name>
    <name type="synonym">Commerson's nightshade</name>
    <dbReference type="NCBI Taxonomy" id="4109"/>
    <lineage>
        <taxon>Eukaryota</taxon>
        <taxon>Viridiplantae</taxon>
        <taxon>Streptophyta</taxon>
        <taxon>Embryophyta</taxon>
        <taxon>Tracheophyta</taxon>
        <taxon>Spermatophyta</taxon>
        <taxon>Magnoliopsida</taxon>
        <taxon>eudicotyledons</taxon>
        <taxon>Gunneridae</taxon>
        <taxon>Pentapetalae</taxon>
        <taxon>asterids</taxon>
        <taxon>lamiids</taxon>
        <taxon>Solanales</taxon>
        <taxon>Solanaceae</taxon>
        <taxon>Solanoideae</taxon>
        <taxon>Solaneae</taxon>
        <taxon>Solanum</taxon>
    </lineage>
</organism>
<dbReference type="InterPro" id="IPR036396">
    <property type="entry name" value="Cyt_P450_sf"/>
</dbReference>
<dbReference type="AlphaFoldDB" id="A0A9J5WA08"/>
<proteinExistence type="inferred from homology"/>
<dbReference type="GO" id="GO:0005506">
    <property type="term" value="F:iron ion binding"/>
    <property type="evidence" value="ECO:0007669"/>
    <property type="project" value="InterPro"/>
</dbReference>
<name>A0A9J5WA08_SOLCO</name>
<evidence type="ECO:0000313" key="6">
    <source>
        <dbReference type="EMBL" id="KAG5571944.1"/>
    </source>
</evidence>